<dbReference type="NCBIfam" id="TIGR04494">
    <property type="entry name" value="c550_PedF"/>
    <property type="match status" value="1"/>
</dbReference>
<evidence type="ECO:0000313" key="6">
    <source>
        <dbReference type="EMBL" id="WCT73207.1"/>
    </source>
</evidence>
<dbReference type="Pfam" id="PF13442">
    <property type="entry name" value="Cytochrome_CBB3"/>
    <property type="match status" value="1"/>
</dbReference>
<sequence length="143" mass="15303">MTSKIARFALAAAITLTIGSVSTRVLGHGSVTPQKVDTTGLKPLGDTWLTVNPYRGDPVAIKIGMSAYGQNCARCHGLEVISGGIAPDLRYLDAGEAGDEWFIGRYQHGSARDGKVFMPPFGPVLGQETGWAIRSYLDTVHQE</sequence>
<evidence type="ECO:0000313" key="7">
    <source>
        <dbReference type="Proteomes" id="UP001220395"/>
    </source>
</evidence>
<dbReference type="RefSeq" id="WP_273687258.1">
    <property type="nucleotide sequence ID" value="NZ_CP117411.1"/>
</dbReference>
<dbReference type="PROSITE" id="PS51007">
    <property type="entry name" value="CYTC"/>
    <property type="match status" value="1"/>
</dbReference>
<keyword evidence="2 4" id="KW-0479">Metal-binding</keyword>
<evidence type="ECO:0000259" key="5">
    <source>
        <dbReference type="PROSITE" id="PS51007"/>
    </source>
</evidence>
<dbReference type="SUPFAM" id="SSF46626">
    <property type="entry name" value="Cytochrome c"/>
    <property type="match status" value="1"/>
</dbReference>
<evidence type="ECO:0000256" key="4">
    <source>
        <dbReference type="PROSITE-ProRule" id="PRU00433"/>
    </source>
</evidence>
<dbReference type="EMBL" id="CP117411">
    <property type="protein sequence ID" value="WCT73207.1"/>
    <property type="molecule type" value="Genomic_DNA"/>
</dbReference>
<organism evidence="6 7">
    <name type="scientific">Sphingomonas naphthae</name>
    <dbReference type="NCBI Taxonomy" id="1813468"/>
    <lineage>
        <taxon>Bacteria</taxon>
        <taxon>Pseudomonadati</taxon>
        <taxon>Pseudomonadota</taxon>
        <taxon>Alphaproteobacteria</taxon>
        <taxon>Sphingomonadales</taxon>
        <taxon>Sphingomonadaceae</taxon>
        <taxon>Sphingomonas</taxon>
    </lineage>
</organism>
<reference evidence="6 7" key="1">
    <citation type="submission" date="2023-02" db="EMBL/GenBank/DDBJ databases">
        <title>Genome sequence of Sphingomonas naphthae.</title>
        <authorList>
            <person name="Kim S."/>
            <person name="Heo J."/>
            <person name="Kwon S.-W."/>
        </authorList>
    </citation>
    <scope>NUCLEOTIDE SEQUENCE [LARGE SCALE GENOMIC DNA]</scope>
    <source>
        <strain evidence="6 7">KACC 18716</strain>
    </source>
</reference>
<keyword evidence="7" id="KW-1185">Reference proteome</keyword>
<evidence type="ECO:0000256" key="3">
    <source>
        <dbReference type="ARBA" id="ARBA00023004"/>
    </source>
</evidence>
<protein>
    <submittedName>
        <fullName evidence="6">Cytochrome c-550 PedF</fullName>
    </submittedName>
</protein>
<dbReference type="InterPro" id="IPR009056">
    <property type="entry name" value="Cyt_c-like_dom"/>
</dbReference>
<dbReference type="Gene3D" id="1.10.760.10">
    <property type="entry name" value="Cytochrome c-like domain"/>
    <property type="match status" value="1"/>
</dbReference>
<name>A0ABY7TJ15_9SPHN</name>
<keyword evidence="1 4" id="KW-0349">Heme</keyword>
<feature type="domain" description="Cytochrome c" evidence="5">
    <location>
        <begin position="59"/>
        <end position="141"/>
    </location>
</feature>
<gene>
    <name evidence="6" type="primary">pedF</name>
    <name evidence="6" type="ORF">PQ455_16545</name>
</gene>
<evidence type="ECO:0000256" key="1">
    <source>
        <dbReference type="ARBA" id="ARBA00022617"/>
    </source>
</evidence>
<keyword evidence="3 4" id="KW-0408">Iron</keyword>
<proteinExistence type="predicted"/>
<accession>A0ABY7TJ15</accession>
<dbReference type="InterPro" id="IPR036909">
    <property type="entry name" value="Cyt_c-like_dom_sf"/>
</dbReference>
<dbReference type="Proteomes" id="UP001220395">
    <property type="component" value="Chromosome"/>
</dbReference>
<dbReference type="InterPro" id="IPR030991">
    <property type="entry name" value="c550_proteobact"/>
</dbReference>
<evidence type="ECO:0000256" key="2">
    <source>
        <dbReference type="ARBA" id="ARBA00022723"/>
    </source>
</evidence>